<evidence type="ECO:0000313" key="4">
    <source>
        <dbReference type="EMBL" id="KCW68697.1"/>
    </source>
</evidence>
<dbReference type="InParanoid" id="A0A059BRF8"/>
<keyword evidence="2" id="KW-0732">Signal</keyword>
<dbReference type="Gramene" id="KCW68697">
    <property type="protein sequence ID" value="KCW68697"/>
    <property type="gene ID" value="EUGRSUZ_F02298"/>
</dbReference>
<reference evidence="4" key="1">
    <citation type="submission" date="2013-07" db="EMBL/GenBank/DDBJ databases">
        <title>The genome of Eucalyptus grandis.</title>
        <authorList>
            <person name="Schmutz J."/>
            <person name="Hayes R."/>
            <person name="Myburg A."/>
            <person name="Tuskan G."/>
            <person name="Grattapaglia D."/>
            <person name="Rokhsar D.S."/>
        </authorList>
    </citation>
    <scope>NUCLEOTIDE SEQUENCE</scope>
    <source>
        <tissue evidence="4">Leaf extractions</tissue>
    </source>
</reference>
<organism evidence="4">
    <name type="scientific">Eucalyptus grandis</name>
    <name type="common">Flooded gum</name>
    <dbReference type="NCBI Taxonomy" id="71139"/>
    <lineage>
        <taxon>Eukaryota</taxon>
        <taxon>Viridiplantae</taxon>
        <taxon>Streptophyta</taxon>
        <taxon>Embryophyta</taxon>
        <taxon>Tracheophyta</taxon>
        <taxon>Spermatophyta</taxon>
        <taxon>Magnoliopsida</taxon>
        <taxon>eudicotyledons</taxon>
        <taxon>Gunneridae</taxon>
        <taxon>Pentapetalae</taxon>
        <taxon>rosids</taxon>
        <taxon>malvids</taxon>
        <taxon>Myrtales</taxon>
        <taxon>Myrtaceae</taxon>
        <taxon>Myrtoideae</taxon>
        <taxon>Eucalypteae</taxon>
        <taxon>Eucalyptus</taxon>
    </lineage>
</organism>
<name>A0A059BRF8_EUCGR</name>
<dbReference type="InterPro" id="IPR036514">
    <property type="entry name" value="SGNH_hydro_sf"/>
</dbReference>
<dbReference type="Gene3D" id="3.40.50.1110">
    <property type="entry name" value="SGNH hydrolase"/>
    <property type="match status" value="1"/>
</dbReference>
<dbReference type="GO" id="GO:0052689">
    <property type="term" value="F:carboxylic ester hydrolase activity"/>
    <property type="evidence" value="ECO:0000318"/>
    <property type="project" value="GO_Central"/>
</dbReference>
<feature type="signal peptide" evidence="2">
    <location>
        <begin position="1"/>
        <end position="17"/>
    </location>
</feature>
<sequence>MLIFFLLFLAAAATTNSLFVHPEPLTPSPSPSQRPKSIFLLAGQSNMAGQGGVVNDTSTGWINKWDGVIPPECSPNPLIIRLAENLTWVEAREPLHADIGVNQTNGIGPGMAFANTVVGQDRGLGLVGLVPCAIGGTRISEWERGTSLYNQLMRRARAGTKDGGTIKALLWYQGESDTVEESDAVQYKGRLEKFFTDVRTDLQSPELPIFQVAIASGLGRFTDTVRKVQLGLDLPNVRTVDAKGLPLGPDRLHLATPAQVRLGQMLADAFLQSMARSPSPVSEALSPSLVSEASTSGPNLVIHVLAFFMWKLIRAVLMSRGD</sequence>
<feature type="chain" id="PRO_5001568727" description="Sialate O-acetylesterase domain-containing protein" evidence="2">
    <location>
        <begin position="18"/>
        <end position="322"/>
    </location>
</feature>
<feature type="domain" description="Sialate O-acetylesterase" evidence="3">
    <location>
        <begin position="36"/>
        <end position="272"/>
    </location>
</feature>
<evidence type="ECO:0000256" key="2">
    <source>
        <dbReference type="SAM" id="SignalP"/>
    </source>
</evidence>
<dbReference type="InterPro" id="IPR005181">
    <property type="entry name" value="SASA"/>
</dbReference>
<evidence type="ECO:0000256" key="1">
    <source>
        <dbReference type="ARBA" id="ARBA00022801"/>
    </source>
</evidence>
<dbReference type="OMA" id="HECEANP"/>
<dbReference type="eggNOG" id="ENOG502QTGX">
    <property type="taxonomic scope" value="Eukaryota"/>
</dbReference>
<dbReference type="PANTHER" id="PTHR31988:SF15">
    <property type="entry name" value="ESTERASE, PUTATIVE (DUF303)-RELATED"/>
    <property type="match status" value="1"/>
</dbReference>
<dbReference type="InterPro" id="IPR052940">
    <property type="entry name" value="Carb_Esterase_6"/>
</dbReference>
<dbReference type="EMBL" id="KK198758">
    <property type="protein sequence ID" value="KCW68697.1"/>
    <property type="molecule type" value="Genomic_DNA"/>
</dbReference>
<evidence type="ECO:0000259" key="3">
    <source>
        <dbReference type="Pfam" id="PF03629"/>
    </source>
</evidence>
<keyword evidence="1" id="KW-0378">Hydrolase</keyword>
<dbReference type="PANTHER" id="PTHR31988">
    <property type="entry name" value="ESTERASE, PUTATIVE (DUF303)-RELATED"/>
    <property type="match status" value="1"/>
</dbReference>
<proteinExistence type="predicted"/>
<dbReference type="GO" id="GO:0019752">
    <property type="term" value="P:carboxylic acid metabolic process"/>
    <property type="evidence" value="ECO:0000318"/>
    <property type="project" value="GO_Central"/>
</dbReference>
<accession>A0A059BRF8</accession>
<protein>
    <recommendedName>
        <fullName evidence="3">Sialate O-acetylesterase domain-containing protein</fullName>
    </recommendedName>
</protein>
<dbReference type="AlphaFoldDB" id="A0A059BRF8"/>
<dbReference type="Pfam" id="PF03629">
    <property type="entry name" value="SASA"/>
    <property type="match status" value="1"/>
</dbReference>
<dbReference type="SUPFAM" id="SSF52266">
    <property type="entry name" value="SGNH hydrolase"/>
    <property type="match status" value="1"/>
</dbReference>
<gene>
    <name evidence="4" type="ORF">EUGRSUZ_F02298</name>
</gene>